<dbReference type="AlphaFoldDB" id="A0A8J5TEE5"/>
<dbReference type="EMBL" id="JAAALK010000282">
    <property type="protein sequence ID" value="KAG8080363.1"/>
    <property type="molecule type" value="Genomic_DNA"/>
</dbReference>
<organism evidence="2 3">
    <name type="scientific">Zizania palustris</name>
    <name type="common">Northern wild rice</name>
    <dbReference type="NCBI Taxonomy" id="103762"/>
    <lineage>
        <taxon>Eukaryota</taxon>
        <taxon>Viridiplantae</taxon>
        <taxon>Streptophyta</taxon>
        <taxon>Embryophyta</taxon>
        <taxon>Tracheophyta</taxon>
        <taxon>Spermatophyta</taxon>
        <taxon>Magnoliopsida</taxon>
        <taxon>Liliopsida</taxon>
        <taxon>Poales</taxon>
        <taxon>Poaceae</taxon>
        <taxon>BOP clade</taxon>
        <taxon>Oryzoideae</taxon>
        <taxon>Oryzeae</taxon>
        <taxon>Zizaniinae</taxon>
        <taxon>Zizania</taxon>
    </lineage>
</organism>
<sequence>MMKMVLRATPPFSYAKVDKVDADEARHLQAQFLIHRVLEESCWSAPARARRRPAAFLATGGKARQIGVRLKRLRLAARSVWLRLCRSLQRQLRRLRKFVRGSTVQRQQQQLGSPSSSSSS</sequence>
<keyword evidence="3" id="KW-1185">Reference proteome</keyword>
<dbReference type="PANTHER" id="PTHR35687:SF1">
    <property type="entry name" value="OS07G0516700 PROTEIN"/>
    <property type="match status" value="1"/>
</dbReference>
<name>A0A8J5TEE5_ZIZPA</name>
<proteinExistence type="predicted"/>
<reference evidence="2" key="2">
    <citation type="submission" date="2021-02" db="EMBL/GenBank/DDBJ databases">
        <authorList>
            <person name="Kimball J.A."/>
            <person name="Haas M.W."/>
            <person name="Macchietto M."/>
            <person name="Kono T."/>
            <person name="Duquette J."/>
            <person name="Shao M."/>
        </authorList>
    </citation>
    <scope>NUCLEOTIDE SEQUENCE</scope>
    <source>
        <tissue evidence="2">Fresh leaf tissue</tissue>
    </source>
</reference>
<dbReference type="PANTHER" id="PTHR35687">
    <property type="entry name" value="OS07G0516700 PROTEIN"/>
    <property type="match status" value="1"/>
</dbReference>
<comment type="caution">
    <text evidence="2">The sequence shown here is derived from an EMBL/GenBank/DDBJ whole genome shotgun (WGS) entry which is preliminary data.</text>
</comment>
<dbReference type="OrthoDB" id="1909082at2759"/>
<evidence type="ECO:0000313" key="2">
    <source>
        <dbReference type="EMBL" id="KAG8080363.1"/>
    </source>
</evidence>
<feature type="region of interest" description="Disordered" evidence="1">
    <location>
        <begin position="101"/>
        <end position="120"/>
    </location>
</feature>
<protein>
    <submittedName>
        <fullName evidence="2">Uncharacterized protein</fullName>
    </submittedName>
</protein>
<evidence type="ECO:0000256" key="1">
    <source>
        <dbReference type="SAM" id="MobiDB-lite"/>
    </source>
</evidence>
<evidence type="ECO:0000313" key="3">
    <source>
        <dbReference type="Proteomes" id="UP000729402"/>
    </source>
</evidence>
<gene>
    <name evidence="2" type="ORF">GUJ93_ZPchr0007g4403</name>
</gene>
<dbReference type="Proteomes" id="UP000729402">
    <property type="component" value="Unassembled WGS sequence"/>
</dbReference>
<reference evidence="2" key="1">
    <citation type="journal article" date="2021" name="bioRxiv">
        <title>Whole Genome Assembly and Annotation of Northern Wild Rice, Zizania palustris L., Supports a Whole Genome Duplication in the Zizania Genus.</title>
        <authorList>
            <person name="Haas M."/>
            <person name="Kono T."/>
            <person name="Macchietto M."/>
            <person name="Millas R."/>
            <person name="McGilp L."/>
            <person name="Shao M."/>
            <person name="Duquette J."/>
            <person name="Hirsch C.N."/>
            <person name="Kimball J."/>
        </authorList>
    </citation>
    <scope>NUCLEOTIDE SEQUENCE</scope>
    <source>
        <tissue evidence="2">Fresh leaf tissue</tissue>
    </source>
</reference>
<feature type="compositionally biased region" description="Low complexity" evidence="1">
    <location>
        <begin position="105"/>
        <end position="120"/>
    </location>
</feature>
<accession>A0A8J5TEE5</accession>